<feature type="non-terminal residue" evidence="3">
    <location>
        <position position="1"/>
    </location>
</feature>
<dbReference type="GO" id="GO:0003677">
    <property type="term" value="F:DNA binding"/>
    <property type="evidence" value="ECO:0007669"/>
    <property type="project" value="InterPro"/>
</dbReference>
<proteinExistence type="predicted"/>
<organism evidence="3 4">
    <name type="scientific">Astrephomene gubernaculifera</name>
    <dbReference type="NCBI Taxonomy" id="47775"/>
    <lineage>
        <taxon>Eukaryota</taxon>
        <taxon>Viridiplantae</taxon>
        <taxon>Chlorophyta</taxon>
        <taxon>core chlorophytes</taxon>
        <taxon>Chlorophyceae</taxon>
        <taxon>CS clade</taxon>
        <taxon>Chlamydomonadales</taxon>
        <taxon>Astrephomenaceae</taxon>
        <taxon>Astrephomene</taxon>
    </lineage>
</organism>
<feature type="compositionally biased region" description="Polar residues" evidence="1">
    <location>
        <begin position="152"/>
        <end position="161"/>
    </location>
</feature>
<protein>
    <recommendedName>
        <fullName evidence="2">SAND domain-containing protein</fullName>
    </recommendedName>
</protein>
<keyword evidence="4" id="KW-1185">Reference proteome</keyword>
<sequence>GAHARLLAAHRGRRAAEAAEAAAAAADAAERRRVAPSEIPVVCNGLAGVFLVGPCLVRSGEGRTLSPTEFERIAGKAASKKWKVTLRVLTPGGTPGPTLGEHLVELGLEEPPAPRPRGQLAQAIANLDAFKRRQQGAPPPQTHTHTAGGRTPSATGSAEAG</sequence>
<dbReference type="Proteomes" id="UP001054857">
    <property type="component" value="Unassembled WGS sequence"/>
</dbReference>
<feature type="region of interest" description="Disordered" evidence="1">
    <location>
        <begin position="131"/>
        <end position="161"/>
    </location>
</feature>
<reference evidence="3 4" key="1">
    <citation type="journal article" date="2021" name="Sci. Rep.">
        <title>Genome sequencing of the multicellular alga Astrephomene provides insights into convergent evolution of germ-soma differentiation.</title>
        <authorList>
            <person name="Yamashita S."/>
            <person name="Yamamoto K."/>
            <person name="Matsuzaki R."/>
            <person name="Suzuki S."/>
            <person name="Yamaguchi H."/>
            <person name="Hirooka S."/>
            <person name="Minakuchi Y."/>
            <person name="Miyagishima S."/>
            <person name="Kawachi M."/>
            <person name="Toyoda A."/>
            <person name="Nozaki H."/>
        </authorList>
    </citation>
    <scope>NUCLEOTIDE SEQUENCE [LARGE SCALE GENOMIC DNA]</scope>
    <source>
        <strain evidence="3 4">NIES-4017</strain>
    </source>
</reference>
<dbReference type="EMBL" id="BMAR01000006">
    <property type="protein sequence ID" value="GFR43633.1"/>
    <property type="molecule type" value="Genomic_DNA"/>
</dbReference>
<dbReference type="SUPFAM" id="SSF63763">
    <property type="entry name" value="SAND domain-like"/>
    <property type="match status" value="1"/>
</dbReference>
<dbReference type="InterPro" id="IPR010919">
    <property type="entry name" value="SAND-like_dom_sf"/>
</dbReference>
<name>A0AAD3DL72_9CHLO</name>
<accession>A0AAD3DL72</accession>
<evidence type="ECO:0000259" key="2">
    <source>
        <dbReference type="PROSITE" id="PS50864"/>
    </source>
</evidence>
<feature type="non-terminal residue" evidence="3">
    <location>
        <position position="161"/>
    </location>
</feature>
<dbReference type="PROSITE" id="PS50864">
    <property type="entry name" value="SAND"/>
    <property type="match status" value="1"/>
</dbReference>
<gene>
    <name evidence="3" type="ORF">Agub_g4733</name>
</gene>
<evidence type="ECO:0000313" key="4">
    <source>
        <dbReference type="Proteomes" id="UP001054857"/>
    </source>
</evidence>
<dbReference type="AlphaFoldDB" id="A0AAD3DL72"/>
<feature type="domain" description="SAND" evidence="2">
    <location>
        <begin position="55"/>
        <end position="109"/>
    </location>
</feature>
<comment type="caution">
    <text evidence="3">The sequence shown here is derived from an EMBL/GenBank/DDBJ whole genome shotgun (WGS) entry which is preliminary data.</text>
</comment>
<dbReference type="Gene3D" id="3.10.390.10">
    <property type="entry name" value="SAND domain-like"/>
    <property type="match status" value="1"/>
</dbReference>
<dbReference type="InterPro" id="IPR000770">
    <property type="entry name" value="SAND_dom"/>
</dbReference>
<evidence type="ECO:0000256" key="1">
    <source>
        <dbReference type="SAM" id="MobiDB-lite"/>
    </source>
</evidence>
<evidence type="ECO:0000313" key="3">
    <source>
        <dbReference type="EMBL" id="GFR43633.1"/>
    </source>
</evidence>